<dbReference type="InterPro" id="IPR026162">
    <property type="entry name" value="MSANTD4"/>
</dbReference>
<organism evidence="3 4">
    <name type="scientific">Brassica cretica</name>
    <name type="common">Mustard</name>
    <dbReference type="NCBI Taxonomy" id="69181"/>
    <lineage>
        <taxon>Eukaryota</taxon>
        <taxon>Viridiplantae</taxon>
        <taxon>Streptophyta</taxon>
        <taxon>Embryophyta</taxon>
        <taxon>Tracheophyta</taxon>
        <taxon>Spermatophyta</taxon>
        <taxon>Magnoliopsida</taxon>
        <taxon>eudicotyledons</taxon>
        <taxon>Gunneridae</taxon>
        <taxon>Pentapetalae</taxon>
        <taxon>rosids</taxon>
        <taxon>malvids</taxon>
        <taxon>Brassicales</taxon>
        <taxon>Brassicaceae</taxon>
        <taxon>Brassiceae</taxon>
        <taxon>Brassica</taxon>
    </lineage>
</organism>
<keyword evidence="1" id="KW-0175">Coiled coil</keyword>
<reference evidence="3 4" key="1">
    <citation type="journal article" date="2020" name="BMC Genomics">
        <title>Intraspecific diversification of the crop wild relative Brassica cretica Lam. using demographic model selection.</title>
        <authorList>
            <person name="Kioukis A."/>
            <person name="Michalopoulou V.A."/>
            <person name="Briers L."/>
            <person name="Pirintsos S."/>
            <person name="Studholme D.J."/>
            <person name="Pavlidis P."/>
            <person name="Sarris P.F."/>
        </authorList>
    </citation>
    <scope>NUCLEOTIDE SEQUENCE [LARGE SCALE GENOMIC DNA]</scope>
    <source>
        <strain evidence="4">cv. PFS-1207/04</strain>
    </source>
</reference>
<feature type="coiled-coil region" evidence="1">
    <location>
        <begin position="1017"/>
        <end position="1080"/>
    </location>
</feature>
<protein>
    <submittedName>
        <fullName evidence="3">Uncharacterized protein</fullName>
    </submittedName>
</protein>
<sequence length="1178" mass="128993">MEPAQHGVQDVLNISTEVHVFHRTRLDLDHARLEKDHARLEKDHSRLEKDHVRLDLDHARLDVDHARLDLGGEETKNGHAFSSGGPSGQSRKRPYRYPVHPSVSRRIWLLEGLSITSVVVGNCIPAALLSLTASCSSLIALSAPISLALKRTPEMAGVEDLLRTVPASGPVSLEGASSLQASDLAPQTVAPSVVHAATSDPQAAVPSAVASMDRTDPRANPPSSPPGDFSGNDSGGKNSAADEPVGGNRALEGATLLTEDSLKHMSRKCGFSWDIEMRLPSDEERPWRDVAISQMSPAAIRNMVISLVLGAEVDVDVDAEFSEMISQMNFITDETFSVSIKTRCRLMEGRGPSKADGWQWKYFFVRVSSASVADSSEWAADRLNRILGPGRIAWTDFTVERVRRSIPSITAASRVVTPVLPTVAESSRRRGGASTGKKMRKVKRDIPVYTQVMSETPSILPSENLKESGSSSALVPGSVVIPSVIPAADSPVAVVRSSSEKNMDGDDHLSTVDVLNLVVPTASSPAAPSLSGGLLGVPGFPMPPSGLQPEYLHSFRLSSSSLPDLEDMSFVREYVEWASCEAQSKIRGNHLVGLFEGKCRRLFDDLEEERRLLAEEKKKSSVVSSSLKTLEEHSAKLEAENRDLRAEVDRLKGNAMEWDYHEKELLSEKLVLEAEVAHLKESRVELAASERRHFESAMLARFGDFVEKSTDHYMKPAQHGVQDVLNISTEVHVFHRIRLDLDHARLEKDHARLDLDHEVSQNDRDFSLLARLPHTAPTGDRTDGLIDPFDQFMHFDQPNLTKARILHLSEDIGHTWSSMVHDLDMVVHTDSPTSVVLLTAVHASGYNESGQKPNIPEVPFAFSDHIQHPAKVILPILGFFTSVAAIHSSLDETTGGGDHISMVGLSDPDAPTVSPPAAPSLSGALIVGGHGAASASERPPAGGSKKRKRTFVFEDPDSSSLTPEDCARYLHSFRLSSSSLPDLEDMSFVQEYVEWASCEAQSKIKGNHLVGLFEGKCRRLSDDLEEERRLLAKEKERSSAALLSLKTSEENSITLEKSVLEAEVAHLKESRAELAESERRRVESAMLARFGEFVEKVRKYLSDRDVVRPQILIESHLSGVVSCLKLFIEEGISIPAAKLAENEQALLVHTAALNQMKVNDLEMSDLPSFSFDADSVID</sequence>
<feature type="region of interest" description="Disordered" evidence="2">
    <location>
        <begin position="192"/>
        <end position="248"/>
    </location>
</feature>
<feature type="coiled-coil region" evidence="1">
    <location>
        <begin position="599"/>
        <end position="654"/>
    </location>
</feature>
<evidence type="ECO:0000313" key="3">
    <source>
        <dbReference type="EMBL" id="KAF3607988.1"/>
    </source>
</evidence>
<feature type="coiled-coil region" evidence="1">
    <location>
        <begin position="23"/>
        <end position="50"/>
    </location>
</feature>
<gene>
    <name evidence="3" type="ORF">DY000_02046822</name>
</gene>
<dbReference type="EMBL" id="QGKV02000297">
    <property type="protein sequence ID" value="KAF3607988.1"/>
    <property type="molecule type" value="Genomic_DNA"/>
</dbReference>
<keyword evidence="4" id="KW-1185">Reference proteome</keyword>
<dbReference type="Proteomes" id="UP000266723">
    <property type="component" value="Unassembled WGS sequence"/>
</dbReference>
<feature type="region of interest" description="Disordered" evidence="2">
    <location>
        <begin position="72"/>
        <end position="95"/>
    </location>
</feature>
<dbReference type="PANTHER" id="PTHR21732:SF0">
    <property type="entry name" value="MYB_SANT-LIKE DNA-BINDING DOMAIN-CONTAINING PROTEIN 4"/>
    <property type="match status" value="1"/>
</dbReference>
<comment type="caution">
    <text evidence="3">The sequence shown here is derived from an EMBL/GenBank/DDBJ whole genome shotgun (WGS) entry which is preliminary data.</text>
</comment>
<dbReference type="PANTHER" id="PTHR21732">
    <property type="entry name" value="MYB/SANT-LIKE DNA-BINDING DOMAIN-CONTAINING PROTEIN 4"/>
    <property type="match status" value="1"/>
</dbReference>
<evidence type="ECO:0000256" key="1">
    <source>
        <dbReference type="SAM" id="Coils"/>
    </source>
</evidence>
<evidence type="ECO:0000313" key="4">
    <source>
        <dbReference type="Proteomes" id="UP000266723"/>
    </source>
</evidence>
<dbReference type="Gene3D" id="1.20.5.170">
    <property type="match status" value="1"/>
</dbReference>
<accession>A0ABQ7EWD5</accession>
<feature type="region of interest" description="Disordered" evidence="2">
    <location>
        <begin position="931"/>
        <end position="961"/>
    </location>
</feature>
<proteinExistence type="predicted"/>
<evidence type="ECO:0000256" key="2">
    <source>
        <dbReference type="SAM" id="MobiDB-lite"/>
    </source>
</evidence>
<name>A0ABQ7EWD5_BRACR</name>